<evidence type="ECO:0000256" key="5">
    <source>
        <dbReference type="ARBA" id="ARBA00022679"/>
    </source>
</evidence>
<dbReference type="PROSITE" id="PS51374">
    <property type="entry name" value="NDPK_LIKE"/>
    <property type="match status" value="1"/>
</dbReference>
<keyword evidence="6 11" id="KW-0418">Kinase</keyword>
<evidence type="ECO:0000256" key="3">
    <source>
        <dbReference type="ARBA" id="ARBA00012966"/>
    </source>
</evidence>
<dbReference type="RefSeq" id="WP_148702241.1">
    <property type="nucleotide sequence ID" value="NZ_FLRF01000003.1"/>
</dbReference>
<dbReference type="Gene3D" id="3.30.70.141">
    <property type="entry name" value="Nucleoside diphosphate kinase-like domain"/>
    <property type="match status" value="1"/>
</dbReference>
<dbReference type="GO" id="GO:0004550">
    <property type="term" value="F:nucleoside diphosphate kinase activity"/>
    <property type="evidence" value="ECO:0007669"/>
    <property type="project" value="UniProtKB-EC"/>
</dbReference>
<feature type="domain" description="Nucleoside diphosphate kinase-like" evidence="10">
    <location>
        <begin position="1"/>
        <end position="87"/>
    </location>
</feature>
<dbReference type="EMBL" id="LN998829">
    <property type="protein sequence ID" value="CUX76506.1"/>
    <property type="molecule type" value="Genomic_DNA"/>
</dbReference>
<dbReference type="PRINTS" id="PR01243">
    <property type="entry name" value="NUCDPKINASE"/>
</dbReference>
<evidence type="ECO:0000259" key="10">
    <source>
        <dbReference type="SMART" id="SM00562"/>
    </source>
</evidence>
<keyword evidence="7" id="KW-0546">Nucleotide metabolism</keyword>
<evidence type="ECO:0000256" key="7">
    <source>
        <dbReference type="ARBA" id="ARBA00023080"/>
    </source>
</evidence>
<proteinExistence type="inferred from homology"/>
<dbReference type="OrthoDB" id="9801161at2"/>
<dbReference type="Proteomes" id="UP000075222">
    <property type="component" value="Chromosome I"/>
</dbReference>
<keyword evidence="5 11" id="KW-0808">Transferase</keyword>
<dbReference type="GO" id="GO:0006183">
    <property type="term" value="P:GTP biosynthetic process"/>
    <property type="evidence" value="ECO:0007669"/>
    <property type="project" value="InterPro"/>
</dbReference>
<evidence type="ECO:0000313" key="11">
    <source>
        <dbReference type="EMBL" id="CUX76506.1"/>
    </source>
</evidence>
<dbReference type="EC" id="2.7.4.6" evidence="3"/>
<dbReference type="PANTHER" id="PTHR11349">
    <property type="entry name" value="NUCLEOSIDE DIPHOSPHATE KINASE"/>
    <property type="match status" value="1"/>
</dbReference>
<organism evidence="11 12">
    <name type="scientific">Tremblaya princeps</name>
    <dbReference type="NCBI Taxonomy" id="189385"/>
    <lineage>
        <taxon>Bacteria</taxon>
        <taxon>Pseudomonadati</taxon>
        <taxon>Pseudomonadota</taxon>
        <taxon>Betaproteobacteria</taxon>
        <taxon>Candidatus Tremblayella</taxon>
    </lineage>
</organism>
<comment type="cofactor">
    <cofactor evidence="1">
        <name>Mg(2+)</name>
        <dbReference type="ChEBI" id="CHEBI:18420"/>
    </cofactor>
</comment>
<comment type="caution">
    <text evidence="8">Lacks conserved residue(s) required for the propagation of feature annotation.</text>
</comment>
<dbReference type="SMART" id="SM00562">
    <property type="entry name" value="NDK"/>
    <property type="match status" value="1"/>
</dbReference>
<dbReference type="InterPro" id="IPR034907">
    <property type="entry name" value="NDK-like_dom"/>
</dbReference>
<keyword evidence="4" id="KW-0597">Phosphoprotein</keyword>
<protein>
    <recommendedName>
        <fullName evidence="3">nucleoside-diphosphate kinase</fullName>
        <ecNumber evidence="3">2.7.4.6</ecNumber>
    </recommendedName>
</protein>
<evidence type="ECO:0000256" key="8">
    <source>
        <dbReference type="PROSITE-ProRule" id="PRU00706"/>
    </source>
</evidence>
<dbReference type="Pfam" id="PF00334">
    <property type="entry name" value="NDK"/>
    <property type="match status" value="1"/>
</dbReference>
<dbReference type="GO" id="GO:0006241">
    <property type="term" value="P:CTP biosynthetic process"/>
    <property type="evidence" value="ECO:0007669"/>
    <property type="project" value="InterPro"/>
</dbReference>
<evidence type="ECO:0000256" key="6">
    <source>
        <dbReference type="ARBA" id="ARBA00022777"/>
    </source>
</evidence>
<evidence type="ECO:0000256" key="9">
    <source>
        <dbReference type="RuleBase" id="RU004011"/>
    </source>
</evidence>
<evidence type="ECO:0000313" key="12">
    <source>
        <dbReference type="Proteomes" id="UP000075222"/>
    </source>
</evidence>
<dbReference type="AlphaFoldDB" id="A0A143WNK9"/>
<reference evidence="12" key="1">
    <citation type="submission" date="2016-01" db="EMBL/GenBank/DDBJ databases">
        <authorList>
            <person name="Husnik F."/>
        </authorList>
    </citation>
    <scope>NUCLEOTIDE SEQUENCE [LARGE SCALE GENOMIC DNA]</scope>
</reference>
<dbReference type="InterPro" id="IPR001564">
    <property type="entry name" value="Nucleoside_diP_kinase"/>
</dbReference>
<dbReference type="PATRIC" id="fig|189385.7.peg.146"/>
<dbReference type="GO" id="GO:0006228">
    <property type="term" value="P:UTP biosynthetic process"/>
    <property type="evidence" value="ECO:0007669"/>
    <property type="project" value="InterPro"/>
</dbReference>
<comment type="similarity">
    <text evidence="2 8 9">Belongs to the NDK family.</text>
</comment>
<dbReference type="InterPro" id="IPR036850">
    <property type="entry name" value="NDK-like_dom_sf"/>
</dbReference>
<name>A0A143WNK9_TREPR</name>
<evidence type="ECO:0000256" key="2">
    <source>
        <dbReference type="ARBA" id="ARBA00008142"/>
    </source>
</evidence>
<evidence type="ECO:0000256" key="4">
    <source>
        <dbReference type="ARBA" id="ARBA00022553"/>
    </source>
</evidence>
<accession>A0A143WNK9</accession>
<gene>
    <name evidence="11" type="primary">ndk</name>
    <name evidence="11" type="ORF">PMARG_TP00122</name>
</gene>
<dbReference type="SUPFAM" id="SSF54919">
    <property type="entry name" value="Nucleoside diphosphate kinase, NDK"/>
    <property type="match status" value="1"/>
</dbReference>
<evidence type="ECO:0000256" key="1">
    <source>
        <dbReference type="ARBA" id="ARBA00001946"/>
    </source>
</evidence>
<sequence>MALSMMHACMQFFDRLKEFMTSGLVVVQVLCGHDVVHRPRELIGRARPCEAAAGTIRRRFGTSAEANAIHSSDSAAAAYRELSVVLALP</sequence>